<gene>
    <name evidence="2" type="ORF">LMG28138_02791</name>
</gene>
<keyword evidence="1" id="KW-1133">Transmembrane helix</keyword>
<name>A0A6S7B8H2_9BURK</name>
<protein>
    <submittedName>
        <fullName evidence="2">Uncharacterized protein</fullName>
    </submittedName>
</protein>
<keyword evidence="1" id="KW-0812">Transmembrane</keyword>
<keyword evidence="1" id="KW-0472">Membrane</keyword>
<dbReference type="Proteomes" id="UP000494115">
    <property type="component" value="Unassembled WGS sequence"/>
</dbReference>
<accession>A0A6S7B8H2</accession>
<evidence type="ECO:0000256" key="1">
    <source>
        <dbReference type="SAM" id="Phobius"/>
    </source>
</evidence>
<evidence type="ECO:0000313" key="3">
    <source>
        <dbReference type="Proteomes" id="UP000494115"/>
    </source>
</evidence>
<dbReference type="AlphaFoldDB" id="A0A6S7B8H2"/>
<evidence type="ECO:0000313" key="2">
    <source>
        <dbReference type="EMBL" id="CAB3789497.1"/>
    </source>
</evidence>
<reference evidence="2 3" key="1">
    <citation type="submission" date="2020-04" db="EMBL/GenBank/DDBJ databases">
        <authorList>
            <person name="De Canck E."/>
        </authorList>
    </citation>
    <scope>NUCLEOTIDE SEQUENCE [LARGE SCALE GENOMIC DNA]</scope>
    <source>
        <strain evidence="2 3">LMG 28138</strain>
    </source>
</reference>
<feature type="transmembrane region" description="Helical" evidence="1">
    <location>
        <begin position="61"/>
        <end position="81"/>
    </location>
</feature>
<sequence length="133" mass="14892">MTMNDKTPLKDHSRKYLTLIVPSRTVMRLRGMLKVILASIIANEILMTAFLYLAGMIDPNVPHRVVSVFSFVTCFLVGSWLQSDARRAYSMAREKGLIAPVDDTHRSLGITADCPKRWLVILHIELNPAAVGL</sequence>
<organism evidence="2 3">
    <name type="scientific">Pararobbsia alpina</name>
    <dbReference type="NCBI Taxonomy" id="621374"/>
    <lineage>
        <taxon>Bacteria</taxon>
        <taxon>Pseudomonadati</taxon>
        <taxon>Pseudomonadota</taxon>
        <taxon>Betaproteobacteria</taxon>
        <taxon>Burkholderiales</taxon>
        <taxon>Burkholderiaceae</taxon>
        <taxon>Pararobbsia</taxon>
    </lineage>
</organism>
<keyword evidence="3" id="KW-1185">Reference proteome</keyword>
<dbReference type="EMBL" id="CADIKM010000011">
    <property type="protein sequence ID" value="CAB3789497.1"/>
    <property type="molecule type" value="Genomic_DNA"/>
</dbReference>
<proteinExistence type="predicted"/>
<feature type="transmembrane region" description="Helical" evidence="1">
    <location>
        <begin position="35"/>
        <end position="55"/>
    </location>
</feature>